<reference evidence="1 2" key="1">
    <citation type="journal article" date="2018" name="BMC Genomics">
        <title>Genomic comparison of Trypanosoma conorhini and Trypanosoma rangeli to Trypanosoma cruzi strains of high and low virulence.</title>
        <authorList>
            <person name="Bradwell K.R."/>
            <person name="Koparde V.N."/>
            <person name="Matveyev A.V."/>
            <person name="Serrano M.G."/>
            <person name="Alves J.M."/>
            <person name="Parikh H."/>
            <person name="Huang B."/>
            <person name="Lee V."/>
            <person name="Espinosa-Alvarez O."/>
            <person name="Ortiz P.A."/>
            <person name="Costa-Martins A.G."/>
            <person name="Teixeira M.M."/>
            <person name="Buck G.A."/>
        </authorList>
    </citation>
    <scope>NUCLEOTIDE SEQUENCE [LARGE SCALE GENOMIC DNA]</scope>
    <source>
        <strain evidence="1 2">025E</strain>
    </source>
</reference>
<evidence type="ECO:0000313" key="2">
    <source>
        <dbReference type="Proteomes" id="UP000284403"/>
    </source>
</evidence>
<accession>A0A3R7N457</accession>
<protein>
    <submittedName>
        <fullName evidence="1">Uncharacterized protein</fullName>
    </submittedName>
</protein>
<dbReference type="RefSeq" id="XP_029230671.1">
    <property type="nucleotide sequence ID" value="XM_029369222.1"/>
</dbReference>
<dbReference type="EMBL" id="MKKU01000089">
    <property type="protein sequence ID" value="RNF25146.1"/>
    <property type="molecule type" value="Genomic_DNA"/>
</dbReference>
<dbReference type="GeneID" id="40315905"/>
<sequence>MFGALSALVETASARAKILTDEGYELAKQIGILDVEGDDHGASGRISEIKGGTASAAAAAAATAGDTESQPSVVTRVTKELLILPPPQWESPAEEWMLLAEAAFTEENSCIIPPKTILGDASLASKLCGLLNLESIANLPEPPVASECEPSQEVVAWLMASPEKLGFRSAVVPRHVSDGQYWVNICWRFGLFRVCRSASQMLDVMEVASTEPNPLDTTGALRKKGIGVPNAARHWQQLRETLNRRREMTAWVEEQISTVQQELELASSSLQLLTNVVSKRETTELGDSVSESCKYHKTKLGRLMGELKSQQEKLVNSVICPDHGSLFQQLVKINDQLRAKLGAYASLSSKNPSDCWETVSTGEHEEVPVKADKSGGDNETATVFEAMLPWENDETET</sequence>
<keyword evidence="2" id="KW-1185">Reference proteome</keyword>
<comment type="caution">
    <text evidence="1">The sequence shown here is derived from an EMBL/GenBank/DDBJ whole genome shotgun (WGS) entry which is preliminary data.</text>
</comment>
<gene>
    <name evidence="1" type="ORF">Tco025E_02294</name>
</gene>
<dbReference type="Proteomes" id="UP000284403">
    <property type="component" value="Unassembled WGS sequence"/>
</dbReference>
<evidence type="ECO:0000313" key="1">
    <source>
        <dbReference type="EMBL" id="RNF25146.1"/>
    </source>
</evidence>
<organism evidence="1 2">
    <name type="scientific">Trypanosoma conorhini</name>
    <dbReference type="NCBI Taxonomy" id="83891"/>
    <lineage>
        <taxon>Eukaryota</taxon>
        <taxon>Discoba</taxon>
        <taxon>Euglenozoa</taxon>
        <taxon>Kinetoplastea</taxon>
        <taxon>Metakinetoplastina</taxon>
        <taxon>Trypanosomatida</taxon>
        <taxon>Trypanosomatidae</taxon>
        <taxon>Trypanosoma</taxon>
    </lineage>
</organism>
<proteinExistence type="predicted"/>
<dbReference type="OrthoDB" id="264083at2759"/>
<name>A0A3R7N457_9TRYP</name>
<dbReference type="AlphaFoldDB" id="A0A3R7N457"/>